<dbReference type="InterPro" id="IPR008936">
    <property type="entry name" value="Rho_GTPase_activation_prot"/>
</dbReference>
<dbReference type="PROSITE" id="PS50238">
    <property type="entry name" value="RHOGAP"/>
    <property type="match status" value="1"/>
</dbReference>
<keyword evidence="6" id="KW-1185">Reference proteome</keyword>
<reference evidence="5" key="3">
    <citation type="submission" date="2025-09" db="UniProtKB">
        <authorList>
            <consortium name="Ensembl"/>
        </authorList>
    </citation>
    <scope>IDENTIFICATION</scope>
</reference>
<dbReference type="GeneTree" id="ENSGT00950000183015"/>
<feature type="compositionally biased region" description="Low complexity" evidence="2">
    <location>
        <begin position="68"/>
        <end position="83"/>
    </location>
</feature>
<dbReference type="GO" id="GO:0051056">
    <property type="term" value="P:regulation of small GTPase mediated signal transduction"/>
    <property type="evidence" value="ECO:0007669"/>
    <property type="project" value="UniProtKB-ARBA"/>
</dbReference>
<feature type="domain" description="PH" evidence="3">
    <location>
        <begin position="1"/>
        <end position="44"/>
    </location>
</feature>
<evidence type="ECO:0000313" key="5">
    <source>
        <dbReference type="Ensembl" id="ENSCSAVP00000019593.1"/>
    </source>
</evidence>
<feature type="domain" description="Rho-GAP" evidence="4">
    <location>
        <begin position="75"/>
        <end position="276"/>
    </location>
</feature>
<dbReference type="PANTHER" id="PTHR15228">
    <property type="entry name" value="SPERMATHECAL PHYSIOLOGY VARIANT"/>
    <property type="match status" value="1"/>
</dbReference>
<dbReference type="STRING" id="51511.ENSCSAVP00000019593"/>
<proteinExistence type="predicted"/>
<name>H2ZPS7_CIOSA</name>
<keyword evidence="1" id="KW-0343">GTPase activation</keyword>
<dbReference type="SMART" id="SM00324">
    <property type="entry name" value="RhoGAP"/>
    <property type="match status" value="1"/>
</dbReference>
<dbReference type="PANTHER" id="PTHR15228:SF24">
    <property type="entry name" value="RHO-GAP DOMAIN-CONTAINING PROTEIN"/>
    <property type="match status" value="1"/>
</dbReference>
<dbReference type="Gene3D" id="2.30.29.30">
    <property type="entry name" value="Pleckstrin-homology domain (PH domain)/Phosphotyrosine-binding domain (PTB)"/>
    <property type="match status" value="1"/>
</dbReference>
<evidence type="ECO:0000256" key="1">
    <source>
        <dbReference type="ARBA" id="ARBA00022468"/>
    </source>
</evidence>
<dbReference type="OMA" id="WEQCAND"/>
<reference evidence="5" key="2">
    <citation type="submission" date="2025-08" db="UniProtKB">
        <authorList>
            <consortium name="Ensembl"/>
        </authorList>
    </citation>
    <scope>IDENTIFICATION</scope>
</reference>
<evidence type="ECO:0008006" key="7">
    <source>
        <dbReference type="Google" id="ProtNLM"/>
    </source>
</evidence>
<accession>H2ZPS7</accession>
<dbReference type="Proteomes" id="UP000007875">
    <property type="component" value="Unassembled WGS sequence"/>
</dbReference>
<dbReference type="GO" id="GO:0007165">
    <property type="term" value="P:signal transduction"/>
    <property type="evidence" value="ECO:0007669"/>
    <property type="project" value="InterPro"/>
</dbReference>
<evidence type="ECO:0000256" key="2">
    <source>
        <dbReference type="SAM" id="MobiDB-lite"/>
    </source>
</evidence>
<organism evidence="5 6">
    <name type="scientific">Ciona savignyi</name>
    <name type="common">Pacific transparent sea squirt</name>
    <dbReference type="NCBI Taxonomy" id="51511"/>
    <lineage>
        <taxon>Eukaryota</taxon>
        <taxon>Metazoa</taxon>
        <taxon>Chordata</taxon>
        <taxon>Tunicata</taxon>
        <taxon>Ascidiacea</taxon>
        <taxon>Phlebobranchia</taxon>
        <taxon>Cionidae</taxon>
        <taxon>Ciona</taxon>
    </lineage>
</organism>
<evidence type="ECO:0000259" key="4">
    <source>
        <dbReference type="PROSITE" id="PS50238"/>
    </source>
</evidence>
<dbReference type="Gene3D" id="1.10.555.10">
    <property type="entry name" value="Rho GTPase activation protein"/>
    <property type="match status" value="1"/>
</dbReference>
<dbReference type="SUPFAM" id="SSF50729">
    <property type="entry name" value="PH domain-like"/>
    <property type="match status" value="1"/>
</dbReference>
<dbReference type="Pfam" id="PF00620">
    <property type="entry name" value="RhoGAP"/>
    <property type="match status" value="1"/>
</dbReference>
<reference evidence="6" key="1">
    <citation type="submission" date="2003-08" db="EMBL/GenBank/DDBJ databases">
        <authorList>
            <person name="Birren B."/>
            <person name="Nusbaum C."/>
            <person name="Abebe A."/>
            <person name="Abouelleil A."/>
            <person name="Adekoya E."/>
            <person name="Ait-zahra M."/>
            <person name="Allen N."/>
            <person name="Allen T."/>
            <person name="An P."/>
            <person name="Anderson M."/>
            <person name="Anderson S."/>
            <person name="Arachchi H."/>
            <person name="Armbruster J."/>
            <person name="Bachantsang P."/>
            <person name="Baldwin J."/>
            <person name="Barry A."/>
            <person name="Bayul T."/>
            <person name="Blitshsteyn B."/>
            <person name="Bloom T."/>
            <person name="Blye J."/>
            <person name="Boguslavskiy L."/>
            <person name="Borowsky M."/>
            <person name="Boukhgalter B."/>
            <person name="Brunache A."/>
            <person name="Butler J."/>
            <person name="Calixte N."/>
            <person name="Calvo S."/>
            <person name="Camarata J."/>
            <person name="Campo K."/>
            <person name="Chang J."/>
            <person name="Cheshatsang Y."/>
            <person name="Citroen M."/>
            <person name="Collymore A."/>
            <person name="Considine T."/>
            <person name="Cook A."/>
            <person name="Cooke P."/>
            <person name="Corum B."/>
            <person name="Cuomo C."/>
            <person name="David R."/>
            <person name="Dawoe T."/>
            <person name="Degray S."/>
            <person name="Dodge S."/>
            <person name="Dooley K."/>
            <person name="Dorje P."/>
            <person name="Dorjee K."/>
            <person name="Dorris L."/>
            <person name="Duffey N."/>
            <person name="Dupes A."/>
            <person name="Elkins T."/>
            <person name="Engels R."/>
            <person name="Erickson J."/>
            <person name="Farina A."/>
            <person name="Faro S."/>
            <person name="Ferreira P."/>
            <person name="Fischer H."/>
            <person name="Fitzgerald M."/>
            <person name="Foley K."/>
            <person name="Gage D."/>
            <person name="Galagan J."/>
            <person name="Gearin G."/>
            <person name="Gnerre S."/>
            <person name="Gnirke A."/>
            <person name="Goyette A."/>
            <person name="Graham J."/>
            <person name="Grandbois E."/>
            <person name="Gyaltsen K."/>
            <person name="Hafez N."/>
            <person name="Hagopian D."/>
            <person name="Hagos B."/>
            <person name="Hall J."/>
            <person name="Hatcher B."/>
            <person name="Heller A."/>
            <person name="Higgins H."/>
            <person name="Honan T."/>
            <person name="Horn A."/>
            <person name="Houde N."/>
            <person name="Hughes L."/>
            <person name="Hulme W."/>
            <person name="Husby E."/>
            <person name="Iliev I."/>
            <person name="Jaffe D."/>
            <person name="Jones C."/>
            <person name="Kamal M."/>
            <person name="Kamat A."/>
            <person name="Kamvysselis M."/>
            <person name="Karlsson E."/>
            <person name="Kells C."/>
            <person name="Kieu A."/>
            <person name="Kisner P."/>
            <person name="Kodira C."/>
            <person name="Kulbokas E."/>
            <person name="Labutti K."/>
            <person name="Lama D."/>
            <person name="Landers T."/>
            <person name="Leger J."/>
            <person name="Levine S."/>
            <person name="Lewis D."/>
            <person name="Lewis T."/>
            <person name="Lindblad-toh K."/>
            <person name="Liu X."/>
            <person name="Lokyitsang T."/>
            <person name="Lokyitsang Y."/>
            <person name="Lucien O."/>
            <person name="Lui A."/>
            <person name="Ma L.J."/>
            <person name="Mabbitt R."/>
            <person name="Macdonald J."/>
            <person name="Maclean C."/>
            <person name="Major J."/>
            <person name="Manning J."/>
            <person name="Marabella R."/>
            <person name="Maru K."/>
            <person name="Matthews C."/>
            <person name="Mauceli E."/>
            <person name="Mccarthy M."/>
            <person name="Mcdonough S."/>
            <person name="Mcghee T."/>
            <person name="Meldrim J."/>
            <person name="Meneus L."/>
            <person name="Mesirov J."/>
            <person name="Mihalev A."/>
            <person name="Mihova T."/>
            <person name="Mikkelsen T."/>
            <person name="Mlenga V."/>
            <person name="Moru K."/>
            <person name="Mozes J."/>
            <person name="Mulrain L."/>
            <person name="Munson G."/>
            <person name="Naylor J."/>
            <person name="Newes C."/>
            <person name="Nguyen C."/>
            <person name="Nguyen N."/>
            <person name="Nguyen T."/>
            <person name="Nicol R."/>
            <person name="Nielsen C."/>
            <person name="Nizzari M."/>
            <person name="Norbu C."/>
            <person name="Norbu N."/>
            <person name="O'donnell P."/>
            <person name="Okoawo O."/>
            <person name="O'leary S."/>
            <person name="Omotosho B."/>
            <person name="O'neill K."/>
            <person name="Osman S."/>
            <person name="Parker S."/>
            <person name="Perrin D."/>
            <person name="Phunkhang P."/>
            <person name="Piqani B."/>
            <person name="Purcell S."/>
            <person name="Rachupka T."/>
            <person name="Ramasamy U."/>
            <person name="Rameau R."/>
            <person name="Ray V."/>
            <person name="Raymond C."/>
            <person name="Retta R."/>
            <person name="Richardson S."/>
            <person name="Rise C."/>
            <person name="Rodriguez J."/>
            <person name="Rogers J."/>
            <person name="Rogov P."/>
            <person name="Rutman M."/>
            <person name="Schupbach R."/>
            <person name="Seaman C."/>
            <person name="Settipalli S."/>
            <person name="Sharpe T."/>
            <person name="Sheridan J."/>
            <person name="Sherpa N."/>
            <person name="Shi J."/>
            <person name="Smirnov S."/>
            <person name="Smith C."/>
            <person name="Sougnez C."/>
            <person name="Spencer B."/>
            <person name="Stalker J."/>
            <person name="Stange-thomann N."/>
            <person name="Stavropoulos S."/>
            <person name="Stetson K."/>
            <person name="Stone C."/>
            <person name="Stone S."/>
            <person name="Stubbs M."/>
            <person name="Talamas J."/>
            <person name="Tchuinga P."/>
            <person name="Tenzing P."/>
            <person name="Tesfaye S."/>
            <person name="Theodore J."/>
            <person name="Thoulutsang Y."/>
            <person name="Topham K."/>
            <person name="Towey S."/>
            <person name="Tsamla T."/>
            <person name="Tsomo N."/>
            <person name="Vallee D."/>
            <person name="Vassiliev H."/>
            <person name="Venkataraman V."/>
            <person name="Vinson J."/>
            <person name="Vo A."/>
            <person name="Wade C."/>
            <person name="Wang S."/>
            <person name="Wangchuk T."/>
            <person name="Wangdi T."/>
            <person name="Whittaker C."/>
            <person name="Wilkinson J."/>
            <person name="Wu Y."/>
            <person name="Wyman D."/>
            <person name="Yadav S."/>
            <person name="Yang S."/>
            <person name="Yang X."/>
            <person name="Yeager S."/>
            <person name="Yee E."/>
            <person name="Young G."/>
            <person name="Zainoun J."/>
            <person name="Zembeck L."/>
            <person name="Zimmer A."/>
            <person name="Zody M."/>
            <person name="Lander E."/>
        </authorList>
    </citation>
    <scope>NUCLEOTIDE SEQUENCE [LARGE SCALE GENOMIC DNA]</scope>
</reference>
<dbReference type="GO" id="GO:0005096">
    <property type="term" value="F:GTPase activator activity"/>
    <property type="evidence" value="ECO:0007669"/>
    <property type="project" value="UniProtKB-KW"/>
</dbReference>
<sequence>MNVLHSFVNRADRMKTNNNESYVLSANSPADMEEWVKVIRRVILSPFGGGIFGQKLDETMRHERRLDSSGCGTTSTGSRTSSRGSRRQAPIIVENCVEFIRTHGGLSEEGLFRLPGHANEVKELQDSYDMGDRPVFPGTTDVHTVASLLKGYLRELPEPVIPFDQYEPLISSAKLLSANMTDDINDKKIAESQKLFNEQLKLLPQSNFELLRYICRFLDEVQLHSSVNKMDVSNLAMVFGPNIMRSKQEDPMLMMADASYVQEVMKQFISNHKIFFPDNPELNPAAPSIPDVAVD</sequence>
<dbReference type="InParanoid" id="H2ZPS7"/>
<dbReference type="HOGENOM" id="CLU_015883_3_1_1"/>
<dbReference type="PROSITE" id="PS50003">
    <property type="entry name" value="PH_DOMAIN"/>
    <property type="match status" value="1"/>
</dbReference>
<dbReference type="Ensembl" id="ENSCSAVT00000019805.1">
    <property type="protein sequence ID" value="ENSCSAVP00000019593.1"/>
    <property type="gene ID" value="ENSCSAVG00000011484.1"/>
</dbReference>
<protein>
    <recommendedName>
        <fullName evidence="7">Rho-GAP domain-containing protein</fullName>
    </recommendedName>
</protein>
<dbReference type="InterPro" id="IPR000198">
    <property type="entry name" value="RhoGAP_dom"/>
</dbReference>
<dbReference type="InterPro" id="IPR051025">
    <property type="entry name" value="RhoGAP"/>
</dbReference>
<evidence type="ECO:0000313" key="6">
    <source>
        <dbReference type="Proteomes" id="UP000007875"/>
    </source>
</evidence>
<feature type="region of interest" description="Disordered" evidence="2">
    <location>
        <begin position="63"/>
        <end position="87"/>
    </location>
</feature>
<dbReference type="eggNOG" id="KOG4270">
    <property type="taxonomic scope" value="Eukaryota"/>
</dbReference>
<dbReference type="SUPFAM" id="SSF48350">
    <property type="entry name" value="GTPase activation domain, GAP"/>
    <property type="match status" value="1"/>
</dbReference>
<dbReference type="InterPro" id="IPR001849">
    <property type="entry name" value="PH_domain"/>
</dbReference>
<evidence type="ECO:0000259" key="3">
    <source>
        <dbReference type="PROSITE" id="PS50003"/>
    </source>
</evidence>
<dbReference type="InterPro" id="IPR011993">
    <property type="entry name" value="PH-like_dom_sf"/>
</dbReference>
<dbReference type="AlphaFoldDB" id="H2ZPS7"/>